<keyword evidence="3" id="KW-1185">Reference proteome</keyword>
<accession>A0A225MLU4</accession>
<dbReference type="InterPro" id="IPR008258">
    <property type="entry name" value="Transglycosylase_SLT_dom_1"/>
</dbReference>
<dbReference type="SUPFAM" id="SSF53955">
    <property type="entry name" value="Lysozyme-like"/>
    <property type="match status" value="1"/>
</dbReference>
<protein>
    <submittedName>
        <fullName evidence="2">Lytic transglycosylase</fullName>
    </submittedName>
</protein>
<dbReference type="EMBL" id="NJIH01000004">
    <property type="protein sequence ID" value="OWT62135.1"/>
    <property type="molecule type" value="Genomic_DNA"/>
</dbReference>
<evidence type="ECO:0000259" key="1">
    <source>
        <dbReference type="Pfam" id="PF01464"/>
    </source>
</evidence>
<gene>
    <name evidence="2" type="ORF">CEY11_08400</name>
</gene>
<evidence type="ECO:0000313" key="3">
    <source>
        <dbReference type="Proteomes" id="UP000214603"/>
    </source>
</evidence>
<sequence>MQGGASATSYASYAQASDAVLANTMDTDLGPEFAVDEAQAGATAADTASAAGDARTASGANAAVTLVAGGAAVATPELQAGAAVQSESNIAKAELASPSYFLRALGVAAQGRLSIPHVSKAQAEALRSYIARKYQIAYNAAGVLIKTAFTVGSEQHLDPQLLLAVIAIESRYNPLAESHVGAQGLMQVMTNVHKDKFAHFGGGLAAALNPIANIRVGSQILKDCIKRRGSVQGGLACYVGASGANDGGYGARVLAEQRRIALASGIPIQK</sequence>
<comment type="caution">
    <text evidence="2">The sequence shown here is derived from an EMBL/GenBank/DDBJ whole genome shotgun (WGS) entry which is preliminary data.</text>
</comment>
<dbReference type="OrthoDB" id="9815002at2"/>
<proteinExistence type="predicted"/>
<feature type="domain" description="Transglycosylase SLT" evidence="1">
    <location>
        <begin position="153"/>
        <end position="238"/>
    </location>
</feature>
<evidence type="ECO:0000313" key="2">
    <source>
        <dbReference type="EMBL" id="OWT62135.1"/>
    </source>
</evidence>
<reference evidence="3" key="1">
    <citation type="submission" date="2017-06" db="EMBL/GenBank/DDBJ databases">
        <title>Herbaspirillum phytohormonus sp. nov., isolated from the root nodule of Robinia pseudoacacia in lead-zinc mine.</title>
        <authorList>
            <person name="Fan M."/>
            <person name="Lin Y."/>
        </authorList>
    </citation>
    <scope>NUCLEOTIDE SEQUENCE [LARGE SCALE GENOMIC DNA]</scope>
    <source>
        <strain evidence="3">SC-089</strain>
    </source>
</reference>
<dbReference type="Pfam" id="PF01464">
    <property type="entry name" value="SLT"/>
    <property type="match status" value="1"/>
</dbReference>
<organism evidence="2 3">
    <name type="scientific">Candidimonas nitroreducens</name>
    <dbReference type="NCBI Taxonomy" id="683354"/>
    <lineage>
        <taxon>Bacteria</taxon>
        <taxon>Pseudomonadati</taxon>
        <taxon>Pseudomonadota</taxon>
        <taxon>Betaproteobacteria</taxon>
        <taxon>Burkholderiales</taxon>
        <taxon>Alcaligenaceae</taxon>
        <taxon>Candidimonas</taxon>
    </lineage>
</organism>
<dbReference type="Proteomes" id="UP000214603">
    <property type="component" value="Unassembled WGS sequence"/>
</dbReference>
<dbReference type="InterPro" id="IPR023346">
    <property type="entry name" value="Lysozyme-like_dom_sf"/>
</dbReference>
<dbReference type="AlphaFoldDB" id="A0A225MLU4"/>
<dbReference type="Gene3D" id="1.10.530.10">
    <property type="match status" value="1"/>
</dbReference>
<name>A0A225MLU4_9BURK</name>